<dbReference type="PANTHER" id="PTHR31941">
    <property type="entry name" value="CYTOSKELETAL SIGNALING PROTEIN SLM1"/>
    <property type="match status" value="1"/>
</dbReference>
<proteinExistence type="predicted"/>
<reference evidence="4 5" key="1">
    <citation type="submission" date="2018-05" db="EMBL/GenBank/DDBJ databases">
        <title>Genome sequencing and assembly of the regulated plant pathogen Lachnellula willkommii and related sister species for the development of diagnostic species identification markers.</title>
        <authorList>
            <person name="Giroux E."/>
            <person name="Bilodeau G."/>
        </authorList>
    </citation>
    <scope>NUCLEOTIDE SEQUENCE [LARGE SCALE GENOMIC DNA]</scope>
    <source>
        <strain evidence="4 5">CBS 197.66</strain>
    </source>
</reference>
<dbReference type="InterPro" id="IPR043453">
    <property type="entry name" value="Slm1_PH"/>
</dbReference>
<name>A0A8H8RE49_9HELO</name>
<dbReference type="InterPro" id="IPR027267">
    <property type="entry name" value="AH/BAR_dom_sf"/>
</dbReference>
<dbReference type="SUPFAM" id="SSF50729">
    <property type="entry name" value="PH domain-like"/>
    <property type="match status" value="1"/>
</dbReference>
<comment type="caution">
    <text evidence="4">The sequence shown here is derived from an EMBL/GenBank/DDBJ whole genome shotgun (WGS) entry which is preliminary data.</text>
</comment>
<feature type="region of interest" description="Disordered" evidence="2">
    <location>
        <begin position="439"/>
        <end position="508"/>
    </location>
</feature>
<dbReference type="PROSITE" id="PS50003">
    <property type="entry name" value="PH_DOMAIN"/>
    <property type="match status" value="1"/>
</dbReference>
<dbReference type="OrthoDB" id="2264563at2759"/>
<dbReference type="Gene3D" id="1.20.1270.60">
    <property type="entry name" value="Arfaptin homology (AH) domain/BAR domain"/>
    <property type="match status" value="1"/>
</dbReference>
<feature type="compositionally biased region" description="Low complexity" evidence="2">
    <location>
        <begin position="493"/>
        <end position="508"/>
    </location>
</feature>
<dbReference type="Gene3D" id="2.30.29.30">
    <property type="entry name" value="Pleckstrin-homology domain (PH domain)/Phosphotyrosine-binding domain (PTB)"/>
    <property type="match status" value="1"/>
</dbReference>
<dbReference type="InterPro" id="IPR046868">
    <property type="entry name" value="BAR_4"/>
</dbReference>
<sequence length="508" mass="55177">MSTEKAGLPGSHPVTMPNRQVSLSSVMSDDAAIPSTDPKDTTGLLAERLQAWKHAVGYLEDYIGAIEKANKAHGKEYEKVLKTIQNPLREGHHFDQSLGGMAGLFENMRQNTQVRSNYSFLYKHTLMGRQGVINTHLETEKNLKGSVLPILERLHKEIKNKSKELASGAGKSAKEVEKARNTTQKHIELLGQQTANFESSGGKMTAAEDPYVVQRGVFHRLATQIIHENNNRHDLIAVQNNFAQFEQHVIEVIQAALESFNQFVGGQAQKEQQLYADILGTAQCIPFDFEWTQFVQRSGSMLVDPNGSERTIDGVAFANHDHKSTKPLIEGTLERKSRNKLSLSGYSTGYYVVTPSKYLHEFKDNEYLKKDPVPEMSIYLPDATIGTTSGEKFNVKGKDVSKGIGSKLSGSSEISFKGHTASDAQKWSEVIRSVAAAAGPSAAYSGSTPTSPVSPDEKRVNSFPPQYSAGGSPTTKAGPAPIQTTGVIGGGTVTSPVAATPTSAAEKM</sequence>
<dbReference type="EMBL" id="QGMJ01000763">
    <property type="protein sequence ID" value="TVY33650.1"/>
    <property type="molecule type" value="Genomic_DNA"/>
</dbReference>
<dbReference type="Proteomes" id="UP000462212">
    <property type="component" value="Unassembled WGS sequence"/>
</dbReference>
<dbReference type="Pfam" id="PF20399">
    <property type="entry name" value="PH_20"/>
    <property type="match status" value="1"/>
</dbReference>
<dbReference type="PANTHER" id="PTHR31941:SF1">
    <property type="entry name" value="CYTOSKELETAL SIGNALING PROTEIN SLM1"/>
    <property type="match status" value="1"/>
</dbReference>
<feature type="compositionally biased region" description="Polar residues" evidence="2">
    <location>
        <begin position="463"/>
        <end position="475"/>
    </location>
</feature>
<feature type="domain" description="PH" evidence="3">
    <location>
        <begin position="326"/>
        <end position="436"/>
    </location>
</feature>
<dbReference type="AlphaFoldDB" id="A0A8H8RE49"/>
<evidence type="ECO:0000256" key="1">
    <source>
        <dbReference type="ARBA" id="ARBA00022553"/>
    </source>
</evidence>
<accession>A0A8H8RE49</accession>
<organism evidence="4 5">
    <name type="scientific">Lachnellula subtilissima</name>
    <dbReference type="NCBI Taxonomy" id="602034"/>
    <lineage>
        <taxon>Eukaryota</taxon>
        <taxon>Fungi</taxon>
        <taxon>Dikarya</taxon>
        <taxon>Ascomycota</taxon>
        <taxon>Pezizomycotina</taxon>
        <taxon>Leotiomycetes</taxon>
        <taxon>Helotiales</taxon>
        <taxon>Lachnaceae</taxon>
        <taxon>Lachnellula</taxon>
    </lineage>
</organism>
<evidence type="ECO:0000313" key="4">
    <source>
        <dbReference type="EMBL" id="TVY33650.1"/>
    </source>
</evidence>
<dbReference type="InterPro" id="IPR001849">
    <property type="entry name" value="PH_domain"/>
</dbReference>
<evidence type="ECO:0000256" key="2">
    <source>
        <dbReference type="SAM" id="MobiDB-lite"/>
    </source>
</evidence>
<keyword evidence="1" id="KW-0597">Phosphoprotein</keyword>
<evidence type="ECO:0000313" key="5">
    <source>
        <dbReference type="Proteomes" id="UP000462212"/>
    </source>
</evidence>
<dbReference type="SUPFAM" id="SSF103657">
    <property type="entry name" value="BAR/IMD domain-like"/>
    <property type="match status" value="1"/>
</dbReference>
<keyword evidence="5" id="KW-1185">Reference proteome</keyword>
<protein>
    <submittedName>
        <fullName evidence="4">Cytoskeletal signaling protein</fullName>
    </submittedName>
</protein>
<dbReference type="Pfam" id="PF20400">
    <property type="entry name" value="BAR_4"/>
    <property type="match status" value="1"/>
</dbReference>
<dbReference type="InterPro" id="IPR046869">
    <property type="entry name" value="SLM1/RGC1-like_PH"/>
</dbReference>
<dbReference type="CDD" id="cd13311">
    <property type="entry name" value="PH_Slm1"/>
    <property type="match status" value="1"/>
</dbReference>
<dbReference type="InterPro" id="IPR011993">
    <property type="entry name" value="PH-like_dom_sf"/>
</dbReference>
<evidence type="ECO:0000259" key="3">
    <source>
        <dbReference type="PROSITE" id="PS50003"/>
    </source>
</evidence>
<dbReference type="SMART" id="SM00233">
    <property type="entry name" value="PH"/>
    <property type="match status" value="1"/>
</dbReference>
<gene>
    <name evidence="4" type="primary">slm1</name>
    <name evidence="4" type="ORF">LSUB1_G006305</name>
</gene>